<feature type="domain" description="NAD(P)-binding" evidence="1">
    <location>
        <begin position="10"/>
        <end position="196"/>
    </location>
</feature>
<evidence type="ECO:0000313" key="2">
    <source>
        <dbReference type="EMBL" id="MCW6036889.1"/>
    </source>
</evidence>
<dbReference type="PANTHER" id="PTHR15020">
    <property type="entry name" value="FLAVIN REDUCTASE-RELATED"/>
    <property type="match status" value="1"/>
</dbReference>
<proteinExistence type="predicted"/>
<dbReference type="InterPro" id="IPR016040">
    <property type="entry name" value="NAD(P)-bd_dom"/>
</dbReference>
<accession>A0ABT3L5W7</accession>
<dbReference type="Proteomes" id="UP001526426">
    <property type="component" value="Unassembled WGS sequence"/>
</dbReference>
<dbReference type="PANTHER" id="PTHR15020:SF45">
    <property type="entry name" value="NAD(P)-BINDING DOMAIN-CONTAINING PROTEIN"/>
    <property type="match status" value="1"/>
</dbReference>
<dbReference type="CDD" id="cd05243">
    <property type="entry name" value="SDR_a5"/>
    <property type="match status" value="1"/>
</dbReference>
<dbReference type="InterPro" id="IPR036291">
    <property type="entry name" value="NAD(P)-bd_dom_sf"/>
</dbReference>
<dbReference type="Pfam" id="PF13460">
    <property type="entry name" value="NAD_binding_10"/>
    <property type="match status" value="1"/>
</dbReference>
<dbReference type="Gene3D" id="3.40.50.720">
    <property type="entry name" value="NAD(P)-binding Rossmann-like Domain"/>
    <property type="match status" value="1"/>
</dbReference>
<dbReference type="EMBL" id="JAIHOM010000049">
    <property type="protein sequence ID" value="MCW6036889.1"/>
    <property type="molecule type" value="Genomic_DNA"/>
</dbReference>
<sequence length="215" mass="22636">MIENTILIAGASRGVGQEIAQQLRQEGKAVVALLRSPSASPDLNTIGVKVAQGDAFNPSDLAQIFQQNPSISVVISTLGGVSPDGRRVDDEGNINLIDVAVQAGVQHFLLVSSIGTSESSVALPPQVLETLKGALIAKAKAEQHLINSGLTYTIIRPGGLKSEPATHQAILSEDYRISGLICRADVASLVCSCVGDESRLNKVFSAIDPTLEMRR</sequence>
<protein>
    <submittedName>
        <fullName evidence="2">SDR family oxidoreductase</fullName>
    </submittedName>
</protein>
<keyword evidence="3" id="KW-1185">Reference proteome</keyword>
<name>A0ABT3L5W7_9CYAN</name>
<comment type="caution">
    <text evidence="2">The sequence shown here is derived from an EMBL/GenBank/DDBJ whole genome shotgun (WGS) entry which is preliminary data.</text>
</comment>
<reference evidence="2 3" key="1">
    <citation type="submission" date="2021-08" db="EMBL/GenBank/DDBJ databases">
        <title>Draft genome sequence of Spirulina subsalsa with high tolerance to salinity and hype-accumulation of phycocyanin.</title>
        <authorList>
            <person name="Pei H."/>
            <person name="Jiang L."/>
        </authorList>
    </citation>
    <scope>NUCLEOTIDE SEQUENCE [LARGE SCALE GENOMIC DNA]</scope>
    <source>
        <strain evidence="2 3">FACHB-351</strain>
    </source>
</reference>
<gene>
    <name evidence="2" type="ORF">K4A83_11530</name>
</gene>
<evidence type="ECO:0000259" key="1">
    <source>
        <dbReference type="Pfam" id="PF13460"/>
    </source>
</evidence>
<dbReference type="SUPFAM" id="SSF51735">
    <property type="entry name" value="NAD(P)-binding Rossmann-fold domains"/>
    <property type="match status" value="1"/>
</dbReference>
<evidence type="ECO:0000313" key="3">
    <source>
        <dbReference type="Proteomes" id="UP001526426"/>
    </source>
</evidence>
<organism evidence="2 3">
    <name type="scientific">Spirulina subsalsa FACHB-351</name>
    <dbReference type="NCBI Taxonomy" id="234711"/>
    <lineage>
        <taxon>Bacteria</taxon>
        <taxon>Bacillati</taxon>
        <taxon>Cyanobacteriota</taxon>
        <taxon>Cyanophyceae</taxon>
        <taxon>Spirulinales</taxon>
        <taxon>Spirulinaceae</taxon>
        <taxon>Spirulina</taxon>
    </lineage>
</organism>